<evidence type="ECO:0000313" key="2">
    <source>
        <dbReference type="Proteomes" id="UP000315226"/>
    </source>
</evidence>
<proteinExistence type="predicted"/>
<name>A0A4Y3RSW8_9ACTN</name>
<dbReference type="Proteomes" id="UP000315226">
    <property type="component" value="Unassembled WGS sequence"/>
</dbReference>
<organism evidence="1 2">
    <name type="scientific">Streptomyces gardneri</name>
    <dbReference type="NCBI Taxonomy" id="66892"/>
    <lineage>
        <taxon>Bacteria</taxon>
        <taxon>Bacillati</taxon>
        <taxon>Actinomycetota</taxon>
        <taxon>Actinomycetes</taxon>
        <taxon>Kitasatosporales</taxon>
        <taxon>Streptomycetaceae</taxon>
        <taxon>Streptomyces</taxon>
    </lineage>
</organism>
<dbReference type="EMBL" id="BJMN01000040">
    <property type="protein sequence ID" value="GEB60178.1"/>
    <property type="molecule type" value="Genomic_DNA"/>
</dbReference>
<accession>A0A4Y3RSW8</accession>
<gene>
    <name evidence="1" type="ORF">SGA01_57830</name>
</gene>
<protein>
    <submittedName>
        <fullName evidence="1">Uncharacterized protein</fullName>
    </submittedName>
</protein>
<sequence length="80" mass="8946">MEAARAALARAARLVPVYARRFIPGGRSSVGHPVLSMWGTDIICYGHDLADYIDREFGEVDEDVPWAPRPSVPFWKDFLG</sequence>
<reference evidence="1 2" key="1">
    <citation type="submission" date="2019-06" db="EMBL/GenBank/DDBJ databases">
        <title>Whole genome shotgun sequence of Streptomyces gardneri NBRC 12865.</title>
        <authorList>
            <person name="Hosoyama A."/>
            <person name="Uohara A."/>
            <person name="Ohji S."/>
            <person name="Ichikawa N."/>
        </authorList>
    </citation>
    <scope>NUCLEOTIDE SEQUENCE [LARGE SCALE GENOMIC DNA]</scope>
    <source>
        <strain evidence="1 2">NBRC 12865</strain>
    </source>
</reference>
<evidence type="ECO:0000313" key="1">
    <source>
        <dbReference type="EMBL" id="GEB60178.1"/>
    </source>
</evidence>
<keyword evidence="2" id="KW-1185">Reference proteome</keyword>
<comment type="caution">
    <text evidence="1">The sequence shown here is derived from an EMBL/GenBank/DDBJ whole genome shotgun (WGS) entry which is preliminary data.</text>
</comment>
<dbReference type="AlphaFoldDB" id="A0A4Y3RSW8"/>